<dbReference type="InterPro" id="IPR011042">
    <property type="entry name" value="6-blade_b-propeller_TolB-like"/>
</dbReference>
<comment type="caution">
    <text evidence="7">The sequence shown here is derived from an EMBL/GenBank/DDBJ whole genome shotgun (WGS) entry which is preliminary data.</text>
</comment>
<evidence type="ECO:0000256" key="5">
    <source>
        <dbReference type="ARBA" id="ARBA00023180"/>
    </source>
</evidence>
<evidence type="ECO:0000256" key="3">
    <source>
        <dbReference type="ARBA" id="ARBA00022801"/>
    </source>
</evidence>
<comment type="similarity">
    <text evidence="2 6">Belongs to the paraoxonase family.</text>
</comment>
<dbReference type="PANTHER" id="PTHR11799:SF12">
    <property type="entry name" value="PARAOXONASE-RELATED"/>
    <property type="match status" value="1"/>
</dbReference>
<protein>
    <recommendedName>
        <fullName evidence="6">Paraoxonase</fullName>
        <ecNumber evidence="6">3.1.1.2</ecNumber>
    </recommendedName>
</protein>
<dbReference type="PRINTS" id="PR01785">
    <property type="entry name" value="PARAOXONASE"/>
</dbReference>
<keyword evidence="5 6" id="KW-0325">Glycoprotein</keyword>
<keyword evidence="6" id="KW-0106">Calcium</keyword>
<evidence type="ECO:0000256" key="4">
    <source>
        <dbReference type="ARBA" id="ARBA00023157"/>
    </source>
</evidence>
<evidence type="ECO:0000256" key="6">
    <source>
        <dbReference type="RuleBase" id="RU368025"/>
    </source>
</evidence>
<keyword evidence="3 6" id="KW-0378">Hydrolase</keyword>
<evidence type="ECO:0000313" key="8">
    <source>
        <dbReference type="Proteomes" id="UP001176940"/>
    </source>
</evidence>
<keyword evidence="6" id="KW-0479">Metal-binding</keyword>
<keyword evidence="4 6" id="KW-1015">Disulfide bond</keyword>
<dbReference type="InterPro" id="IPR051288">
    <property type="entry name" value="Serum_paraoxonase/arylesterase"/>
</dbReference>
<sequence length="97" mass="10526">MITLAEYGSEDIALLPNGLAFISSGLKYPGIVSFAPERPGEIFLLDLNDEELRPSTLRISKGFDLSTFSPHGISAYIDEEDVEDAPLSVMIPMAGDH</sequence>
<dbReference type="EC" id="3.1.1.2" evidence="6"/>
<dbReference type="PANTHER" id="PTHR11799">
    <property type="entry name" value="PARAOXONASE"/>
    <property type="match status" value="1"/>
</dbReference>
<gene>
    <name evidence="7" type="ORF">RIMI_LOCUS18581822</name>
</gene>
<evidence type="ECO:0000313" key="7">
    <source>
        <dbReference type="EMBL" id="CAJ0963187.1"/>
    </source>
</evidence>
<comment type="cofactor">
    <cofactor evidence="6">
        <name>Ca(2+)</name>
        <dbReference type="ChEBI" id="CHEBI:29108"/>
    </cofactor>
    <text evidence="6">Binds 2 calcium ions per subunit.</text>
</comment>
<name>A0ABN9MEH9_9NEOB</name>
<reference evidence="7" key="1">
    <citation type="submission" date="2023-07" db="EMBL/GenBank/DDBJ databases">
        <authorList>
            <person name="Stuckert A."/>
        </authorList>
    </citation>
    <scope>NUCLEOTIDE SEQUENCE</scope>
</reference>
<comment type="catalytic activity">
    <reaction evidence="1 6">
        <text>a phenyl acetate + H2O = a phenol + acetate + H(+)</text>
        <dbReference type="Rhea" id="RHEA:17309"/>
        <dbReference type="ChEBI" id="CHEBI:15377"/>
        <dbReference type="ChEBI" id="CHEBI:15378"/>
        <dbReference type="ChEBI" id="CHEBI:30089"/>
        <dbReference type="ChEBI" id="CHEBI:33853"/>
        <dbReference type="ChEBI" id="CHEBI:140310"/>
        <dbReference type="EC" id="3.1.1.2"/>
    </reaction>
</comment>
<accession>A0ABN9MEH9</accession>
<dbReference type="Gene3D" id="2.120.10.30">
    <property type="entry name" value="TolB, C-terminal domain"/>
    <property type="match status" value="1"/>
</dbReference>
<proteinExistence type="inferred from homology"/>
<evidence type="ECO:0000256" key="2">
    <source>
        <dbReference type="ARBA" id="ARBA00008595"/>
    </source>
</evidence>
<dbReference type="Proteomes" id="UP001176940">
    <property type="component" value="Unassembled WGS sequence"/>
</dbReference>
<dbReference type="EMBL" id="CAUEEQ010057064">
    <property type="protein sequence ID" value="CAJ0963187.1"/>
    <property type="molecule type" value="Genomic_DNA"/>
</dbReference>
<dbReference type="InterPro" id="IPR002640">
    <property type="entry name" value="Arylesterase"/>
</dbReference>
<evidence type="ECO:0000256" key="1">
    <source>
        <dbReference type="ARBA" id="ARBA00000368"/>
    </source>
</evidence>
<keyword evidence="8" id="KW-1185">Reference proteome</keyword>
<organism evidence="7 8">
    <name type="scientific">Ranitomeya imitator</name>
    <name type="common">mimic poison frog</name>
    <dbReference type="NCBI Taxonomy" id="111125"/>
    <lineage>
        <taxon>Eukaryota</taxon>
        <taxon>Metazoa</taxon>
        <taxon>Chordata</taxon>
        <taxon>Craniata</taxon>
        <taxon>Vertebrata</taxon>
        <taxon>Euteleostomi</taxon>
        <taxon>Amphibia</taxon>
        <taxon>Batrachia</taxon>
        <taxon>Anura</taxon>
        <taxon>Neobatrachia</taxon>
        <taxon>Hyloidea</taxon>
        <taxon>Dendrobatidae</taxon>
        <taxon>Dendrobatinae</taxon>
        <taxon>Ranitomeya</taxon>
    </lineage>
</organism>